<reference evidence="1 2" key="1">
    <citation type="submission" date="2019-08" db="EMBL/GenBank/DDBJ databases">
        <title>Whole genome of Aphis craccivora.</title>
        <authorList>
            <person name="Voronova N.V."/>
            <person name="Shulinski R.S."/>
            <person name="Bandarenka Y.V."/>
            <person name="Zhorov D.G."/>
            <person name="Warner D."/>
        </authorList>
    </citation>
    <scope>NUCLEOTIDE SEQUENCE [LARGE SCALE GENOMIC DNA]</scope>
    <source>
        <strain evidence="1">180601</strain>
        <tissue evidence="1">Whole Body</tissue>
    </source>
</reference>
<keyword evidence="2" id="KW-1185">Reference proteome</keyword>
<name>A0A6G0YQY1_APHCR</name>
<proteinExistence type="predicted"/>
<comment type="caution">
    <text evidence="1">The sequence shown here is derived from an EMBL/GenBank/DDBJ whole genome shotgun (WGS) entry which is preliminary data.</text>
</comment>
<dbReference type="EMBL" id="VUJU01002775">
    <property type="protein sequence ID" value="KAF0760144.1"/>
    <property type="molecule type" value="Genomic_DNA"/>
</dbReference>
<dbReference type="Proteomes" id="UP000478052">
    <property type="component" value="Unassembled WGS sequence"/>
</dbReference>
<dbReference type="AlphaFoldDB" id="A0A6G0YQY1"/>
<dbReference type="OrthoDB" id="1939324at2759"/>
<protein>
    <submittedName>
        <fullName evidence="1">Uncharacterized protein</fullName>
    </submittedName>
</protein>
<sequence length="97" mass="11295">MVQRLCRIPVLDKVDKIKKTNIFIQIKNFKSYFYDDYTLGEGTMLYVVIILSGYSSRIFDIKSVPIPEPVPPPSEWVNWNPCKQSQLSASFLKYNMV</sequence>
<evidence type="ECO:0000313" key="1">
    <source>
        <dbReference type="EMBL" id="KAF0760144.1"/>
    </source>
</evidence>
<accession>A0A6G0YQY1</accession>
<organism evidence="1 2">
    <name type="scientific">Aphis craccivora</name>
    <name type="common">Cowpea aphid</name>
    <dbReference type="NCBI Taxonomy" id="307492"/>
    <lineage>
        <taxon>Eukaryota</taxon>
        <taxon>Metazoa</taxon>
        <taxon>Ecdysozoa</taxon>
        <taxon>Arthropoda</taxon>
        <taxon>Hexapoda</taxon>
        <taxon>Insecta</taxon>
        <taxon>Pterygota</taxon>
        <taxon>Neoptera</taxon>
        <taxon>Paraneoptera</taxon>
        <taxon>Hemiptera</taxon>
        <taxon>Sternorrhyncha</taxon>
        <taxon>Aphidomorpha</taxon>
        <taxon>Aphidoidea</taxon>
        <taxon>Aphididae</taxon>
        <taxon>Aphidini</taxon>
        <taxon>Aphis</taxon>
        <taxon>Aphis</taxon>
    </lineage>
</organism>
<evidence type="ECO:0000313" key="2">
    <source>
        <dbReference type="Proteomes" id="UP000478052"/>
    </source>
</evidence>
<gene>
    <name evidence="1" type="ORF">FWK35_00030113</name>
</gene>